<dbReference type="SUPFAM" id="SSF57667">
    <property type="entry name" value="beta-beta-alpha zinc fingers"/>
    <property type="match status" value="2"/>
</dbReference>
<evidence type="ECO:0000256" key="2">
    <source>
        <dbReference type="ARBA" id="ARBA00022737"/>
    </source>
</evidence>
<organism evidence="8">
    <name type="scientific">Lepeophtheirus salmonis</name>
    <name type="common">Salmon louse</name>
    <name type="synonym">Caligus salmonis</name>
    <dbReference type="NCBI Taxonomy" id="72036"/>
    <lineage>
        <taxon>Eukaryota</taxon>
        <taxon>Metazoa</taxon>
        <taxon>Ecdysozoa</taxon>
        <taxon>Arthropoda</taxon>
        <taxon>Crustacea</taxon>
        <taxon>Multicrustacea</taxon>
        <taxon>Hexanauplia</taxon>
        <taxon>Copepoda</taxon>
        <taxon>Siphonostomatoida</taxon>
        <taxon>Caligidae</taxon>
        <taxon>Lepeophtheirus</taxon>
    </lineage>
</organism>
<dbReference type="PROSITE" id="PS50157">
    <property type="entry name" value="ZINC_FINGER_C2H2_2"/>
    <property type="match status" value="6"/>
</dbReference>
<dbReference type="EMBL" id="HACA01023073">
    <property type="protein sequence ID" value="CDW40434.1"/>
    <property type="molecule type" value="Transcribed_RNA"/>
</dbReference>
<sequence>MEFERSILYRLKEVYLEGTFNEIHIQCRNGARRIPSFLLYAISPLFRQDPSWTGVILPDVSLQDLDEFMSCTLSYGSQGTQSCETLFHLFESFTLFSSVRDNKRAAKQQRRCSSSNSQYYYHVKKKIIDTPRAETSYGLRPFRKKIKFIDEVSEDENEEGDPGYDFENESDYEPAFQEEDEEEAEDEYIQEEEESMENTTSNNAIDDNVSSDEDITTSSSQYDDDEDDLYEERNLLRIESEGEDDDLYEYHLSSHQSDLENLDEEDITLVTVKLNEEGEIQMIDQVNDPENGELVDSVGNLLSEESPEKNTKEGSLNNDFLENVTTHRLLLKCFSCTEHFISLCELRYHSAKFHPEGSFFRLPLGHPHAKCLSCMELFSSYRALIAGNKDLQLKDICFCCPHCRRRFMGRINALRSHLKEEHYELMGERKNGLPQYHPVLIRGDIKSYICDFCKEPFESTKLVNLHLLSCSSDYIGVSSGVFCRICGKTFSQLRSLELHCMNMHRAKIIWNRSKMLFCSQCPAARHSKSALRKHFTKQHREFNLSSIHEGCEACTHLTKSFLRSKHLSKEIIFKCPHCKMLFPTHHNEPMRFIYNHVNRFHCDPEITKFTLGHFSRNLIIIHLKGETLLYICDFCSERMNTRLDFNDHISTCPLSTITFRPRYICEFCGFESGTSRSLKLHVTSTHSELSKSMLLSKSSSQKCIRERITKKTSHKYTKCPHCGKLKKGVSLKTHMKRCGLTSVKIKCTDCSMDFKHVEDMQAHSLIHYGQVTCPIHNILFKNESEIYHHVNIAGANNSPRLQCCMCSRLFLYMCNFMQHLRRHLKISPYRCSICRKSVQSYASLRHHVRRMHVEDSSNKNFSCEHCQKEFTTKGHLKEHIAGVHERYNNVHCPVCHKSFNTQKRMKKHLFATHKEMADQFRSHSKVEVFATASFKT</sequence>
<dbReference type="PANTHER" id="PTHR24409:SF295">
    <property type="entry name" value="AZ2-RELATED"/>
    <property type="match status" value="1"/>
</dbReference>
<dbReference type="GO" id="GO:0005634">
    <property type="term" value="C:nucleus"/>
    <property type="evidence" value="ECO:0007669"/>
    <property type="project" value="TreeGrafter"/>
</dbReference>
<feature type="region of interest" description="Disordered" evidence="6">
    <location>
        <begin position="150"/>
        <end position="229"/>
    </location>
</feature>
<keyword evidence="3 5" id="KW-0863">Zinc-finger</keyword>
<evidence type="ECO:0000256" key="3">
    <source>
        <dbReference type="ARBA" id="ARBA00022771"/>
    </source>
</evidence>
<evidence type="ECO:0000256" key="5">
    <source>
        <dbReference type="PROSITE-ProRule" id="PRU00042"/>
    </source>
</evidence>
<dbReference type="Pfam" id="PF00096">
    <property type="entry name" value="zf-C2H2"/>
    <property type="match status" value="1"/>
</dbReference>
<dbReference type="InterPro" id="IPR013087">
    <property type="entry name" value="Znf_C2H2_type"/>
</dbReference>
<accession>A0A0K2UQA8</accession>
<keyword evidence="1" id="KW-0479">Metal-binding</keyword>
<dbReference type="GO" id="GO:0000981">
    <property type="term" value="F:DNA-binding transcription factor activity, RNA polymerase II-specific"/>
    <property type="evidence" value="ECO:0007669"/>
    <property type="project" value="TreeGrafter"/>
</dbReference>
<dbReference type="OrthoDB" id="6599616at2759"/>
<feature type="domain" description="C2H2-type" evidence="7">
    <location>
        <begin position="829"/>
        <end position="857"/>
    </location>
</feature>
<evidence type="ECO:0000259" key="7">
    <source>
        <dbReference type="PROSITE" id="PS50157"/>
    </source>
</evidence>
<dbReference type="PANTHER" id="PTHR24409">
    <property type="entry name" value="ZINC FINGER PROTEIN 142"/>
    <property type="match status" value="1"/>
</dbReference>
<protein>
    <submittedName>
        <fullName evidence="8">Zinc finger protein 729 [Callithrix jacchus]</fullName>
    </submittedName>
</protein>
<gene>
    <name evidence="8" type="primary">ZNF729</name>
</gene>
<evidence type="ECO:0000256" key="6">
    <source>
        <dbReference type="SAM" id="MobiDB-lite"/>
    </source>
</evidence>
<feature type="compositionally biased region" description="Acidic residues" evidence="6">
    <location>
        <begin position="151"/>
        <end position="196"/>
    </location>
</feature>
<keyword evidence="4" id="KW-0862">Zinc</keyword>
<evidence type="ECO:0000313" key="8">
    <source>
        <dbReference type="EMBL" id="CDW40434.1"/>
    </source>
</evidence>
<feature type="domain" description="C2H2-type" evidence="7">
    <location>
        <begin position="745"/>
        <end position="772"/>
    </location>
</feature>
<evidence type="ECO:0000256" key="4">
    <source>
        <dbReference type="ARBA" id="ARBA00022833"/>
    </source>
</evidence>
<proteinExistence type="predicted"/>
<dbReference type="InterPro" id="IPR036236">
    <property type="entry name" value="Znf_C2H2_sf"/>
</dbReference>
<name>A0A0K2UQA8_LEPSM</name>
<dbReference type="AlphaFoldDB" id="A0A0K2UQA8"/>
<dbReference type="Gene3D" id="3.30.160.60">
    <property type="entry name" value="Classic Zinc Finger"/>
    <property type="match status" value="5"/>
</dbReference>
<dbReference type="GO" id="GO:0000977">
    <property type="term" value="F:RNA polymerase II transcription regulatory region sequence-specific DNA binding"/>
    <property type="evidence" value="ECO:0007669"/>
    <property type="project" value="TreeGrafter"/>
</dbReference>
<dbReference type="SMART" id="SM00355">
    <property type="entry name" value="ZnF_C2H2"/>
    <property type="match status" value="12"/>
</dbReference>
<keyword evidence="2" id="KW-0677">Repeat</keyword>
<feature type="domain" description="C2H2-type" evidence="7">
    <location>
        <begin position="890"/>
        <end position="913"/>
    </location>
</feature>
<dbReference type="FunFam" id="3.30.160.60:FF:000100">
    <property type="entry name" value="Zinc finger 45-like"/>
    <property type="match status" value="1"/>
</dbReference>
<feature type="domain" description="C2H2-type" evidence="7">
    <location>
        <begin position="481"/>
        <end position="509"/>
    </location>
</feature>
<feature type="domain" description="C2H2-type" evidence="7">
    <location>
        <begin position="801"/>
        <end position="828"/>
    </location>
</feature>
<dbReference type="PROSITE" id="PS00028">
    <property type="entry name" value="ZINC_FINGER_C2H2_1"/>
    <property type="match status" value="7"/>
</dbReference>
<dbReference type="GO" id="GO:0008270">
    <property type="term" value="F:zinc ion binding"/>
    <property type="evidence" value="ECO:0007669"/>
    <property type="project" value="UniProtKB-KW"/>
</dbReference>
<evidence type="ECO:0000256" key="1">
    <source>
        <dbReference type="ARBA" id="ARBA00022723"/>
    </source>
</evidence>
<feature type="domain" description="C2H2-type" evidence="7">
    <location>
        <begin position="861"/>
        <end position="889"/>
    </location>
</feature>
<reference evidence="8" key="1">
    <citation type="submission" date="2014-05" db="EMBL/GenBank/DDBJ databases">
        <authorList>
            <person name="Chronopoulou M."/>
        </authorList>
    </citation>
    <scope>NUCLEOTIDE SEQUENCE</scope>
    <source>
        <tissue evidence="8">Whole organism</tissue>
    </source>
</reference>